<organism evidence="1 2">
    <name type="scientific">Vitis vinifera</name>
    <name type="common">Grape</name>
    <dbReference type="NCBI Taxonomy" id="29760"/>
    <lineage>
        <taxon>Eukaryota</taxon>
        <taxon>Viridiplantae</taxon>
        <taxon>Streptophyta</taxon>
        <taxon>Embryophyta</taxon>
        <taxon>Tracheophyta</taxon>
        <taxon>Spermatophyta</taxon>
        <taxon>Magnoliopsida</taxon>
        <taxon>eudicotyledons</taxon>
        <taxon>Gunneridae</taxon>
        <taxon>Pentapetalae</taxon>
        <taxon>rosids</taxon>
        <taxon>Vitales</taxon>
        <taxon>Vitaceae</taxon>
        <taxon>Viteae</taxon>
        <taxon>Vitis</taxon>
    </lineage>
</organism>
<protein>
    <submittedName>
        <fullName evidence="1">Uncharacterized protein</fullName>
    </submittedName>
</protein>
<sequence>MEGLGCLAEEVKQGGYILGFKLSGLPLGASYKLMTYWHSMEKRVHKRLDMWKRRYLSKGGNLTLIKSIMSSLPIYQMSLFVLPERRMSLFGKGLSLGSLGRRRGVSVLGKVGMLLGLGCARPSGEVGTSSIKGLLLVWAMVEGCEILERCFFAWEASWGKVLILDQLQRKGWFLVNQYFLCMKEEELVDIFFYIVPELEAYGILFSPCLEFLG</sequence>
<reference evidence="1 2" key="1">
    <citation type="journal article" date="2018" name="PLoS Genet.">
        <title>Population sequencing reveals clonal diversity and ancestral inbreeding in the grapevine cultivar Chardonnay.</title>
        <authorList>
            <person name="Roach M.J."/>
            <person name="Johnson D.L."/>
            <person name="Bohlmann J."/>
            <person name="van Vuuren H.J."/>
            <person name="Jones S.J."/>
            <person name="Pretorius I.S."/>
            <person name="Schmidt S.A."/>
            <person name="Borneman A.R."/>
        </authorList>
    </citation>
    <scope>NUCLEOTIDE SEQUENCE [LARGE SCALE GENOMIC DNA]</scope>
    <source>
        <strain evidence="2">cv. Chardonnay</strain>
        <tissue evidence="1">Leaf</tissue>
    </source>
</reference>
<evidence type="ECO:0000313" key="2">
    <source>
        <dbReference type="Proteomes" id="UP000288805"/>
    </source>
</evidence>
<dbReference type="PANTHER" id="PTHR33116:SF78">
    <property type="entry name" value="OS12G0587133 PROTEIN"/>
    <property type="match status" value="1"/>
</dbReference>
<dbReference type="PANTHER" id="PTHR33116">
    <property type="entry name" value="REVERSE TRANSCRIPTASE ZINC-BINDING DOMAIN-CONTAINING PROTEIN-RELATED-RELATED"/>
    <property type="match status" value="1"/>
</dbReference>
<evidence type="ECO:0000313" key="1">
    <source>
        <dbReference type="EMBL" id="RVW31924.1"/>
    </source>
</evidence>
<dbReference type="Proteomes" id="UP000288805">
    <property type="component" value="Unassembled WGS sequence"/>
</dbReference>
<dbReference type="EMBL" id="QGNW01001736">
    <property type="protein sequence ID" value="RVW31924.1"/>
    <property type="molecule type" value="Genomic_DNA"/>
</dbReference>
<comment type="caution">
    <text evidence="1">The sequence shown here is derived from an EMBL/GenBank/DDBJ whole genome shotgun (WGS) entry which is preliminary data.</text>
</comment>
<dbReference type="AlphaFoldDB" id="A0A438D906"/>
<accession>A0A438D906</accession>
<gene>
    <name evidence="1" type="ORF">CK203_087114</name>
</gene>
<name>A0A438D906_VITVI</name>
<proteinExistence type="predicted"/>